<feature type="transmembrane region" description="Helical" evidence="7">
    <location>
        <begin position="331"/>
        <end position="351"/>
    </location>
</feature>
<gene>
    <name evidence="9" type="ORF">DICVIV_00599</name>
</gene>
<keyword evidence="3 7" id="KW-0812">Transmembrane</keyword>
<comment type="similarity">
    <text evidence="6">Belongs to the major facilitator superfamily. Spinster (TC 2.A.1.49) family.</text>
</comment>
<dbReference type="PROSITE" id="PS50850">
    <property type="entry name" value="MFS"/>
    <property type="match status" value="1"/>
</dbReference>
<dbReference type="PANTHER" id="PTHR23505">
    <property type="entry name" value="SPINSTER"/>
    <property type="match status" value="1"/>
</dbReference>
<evidence type="ECO:0000256" key="6">
    <source>
        <dbReference type="ARBA" id="ARBA00024338"/>
    </source>
</evidence>
<evidence type="ECO:0000256" key="3">
    <source>
        <dbReference type="ARBA" id="ARBA00022692"/>
    </source>
</evidence>
<evidence type="ECO:0000256" key="5">
    <source>
        <dbReference type="ARBA" id="ARBA00023136"/>
    </source>
</evidence>
<dbReference type="GO" id="GO:0022857">
    <property type="term" value="F:transmembrane transporter activity"/>
    <property type="evidence" value="ECO:0007669"/>
    <property type="project" value="InterPro"/>
</dbReference>
<feature type="transmembrane region" description="Helical" evidence="7">
    <location>
        <begin position="464"/>
        <end position="484"/>
    </location>
</feature>
<dbReference type="GO" id="GO:0016020">
    <property type="term" value="C:membrane"/>
    <property type="evidence" value="ECO:0007669"/>
    <property type="project" value="UniProtKB-SubCell"/>
</dbReference>
<organism evidence="9 10">
    <name type="scientific">Dictyocaulus viviparus</name>
    <name type="common">Bovine lungworm</name>
    <dbReference type="NCBI Taxonomy" id="29172"/>
    <lineage>
        <taxon>Eukaryota</taxon>
        <taxon>Metazoa</taxon>
        <taxon>Ecdysozoa</taxon>
        <taxon>Nematoda</taxon>
        <taxon>Chromadorea</taxon>
        <taxon>Rhabditida</taxon>
        <taxon>Rhabditina</taxon>
        <taxon>Rhabditomorpha</taxon>
        <taxon>Strongyloidea</taxon>
        <taxon>Metastrongylidae</taxon>
        <taxon>Dictyocaulus</taxon>
    </lineage>
</organism>
<evidence type="ECO:0000313" key="10">
    <source>
        <dbReference type="Proteomes" id="UP000053766"/>
    </source>
</evidence>
<comment type="subcellular location">
    <subcellularLocation>
        <location evidence="1">Membrane</location>
        <topology evidence="1">Multi-pass membrane protein</topology>
    </subcellularLocation>
</comment>
<feature type="domain" description="Major facilitator superfamily (MFS) profile" evidence="8">
    <location>
        <begin position="35"/>
        <end position="444"/>
    </location>
</feature>
<dbReference type="CDD" id="cd17328">
    <property type="entry name" value="MFS_spinster_like"/>
    <property type="match status" value="1"/>
</dbReference>
<feature type="transmembrane region" description="Helical" evidence="7">
    <location>
        <begin position="192"/>
        <end position="212"/>
    </location>
</feature>
<evidence type="ECO:0000313" key="9">
    <source>
        <dbReference type="EMBL" id="KJH53101.1"/>
    </source>
</evidence>
<feature type="transmembrane region" description="Helical" evidence="7">
    <location>
        <begin position="243"/>
        <end position="264"/>
    </location>
</feature>
<dbReference type="OrthoDB" id="6770063at2759"/>
<dbReference type="InterPro" id="IPR011701">
    <property type="entry name" value="MFS"/>
</dbReference>
<reference evidence="10" key="2">
    <citation type="journal article" date="2016" name="Sci. Rep.">
        <title>Dictyocaulus viviparus genome, variome and transcriptome elucidate lungworm biology and support future intervention.</title>
        <authorList>
            <person name="McNulty S.N."/>
            <person name="Strube C."/>
            <person name="Rosa B.A."/>
            <person name="Martin J.C."/>
            <person name="Tyagi R."/>
            <person name="Choi Y.J."/>
            <person name="Wang Q."/>
            <person name="Hallsworth Pepin K."/>
            <person name="Zhang X."/>
            <person name="Ozersky P."/>
            <person name="Wilson R.K."/>
            <person name="Sternberg P.W."/>
            <person name="Gasser R.B."/>
            <person name="Mitreva M."/>
        </authorList>
    </citation>
    <scope>NUCLEOTIDE SEQUENCE [LARGE SCALE GENOMIC DNA]</scope>
    <source>
        <strain evidence="10">HannoverDv2000</strain>
    </source>
</reference>
<proteinExistence type="inferred from homology"/>
<evidence type="ECO:0000256" key="7">
    <source>
        <dbReference type="SAM" id="Phobius"/>
    </source>
</evidence>
<dbReference type="PANTHER" id="PTHR23505:SF79">
    <property type="entry name" value="PROTEIN SPINSTER"/>
    <property type="match status" value="1"/>
</dbReference>
<evidence type="ECO:0000259" key="8">
    <source>
        <dbReference type="PROSITE" id="PS50850"/>
    </source>
</evidence>
<reference evidence="9 10" key="1">
    <citation type="submission" date="2013-11" db="EMBL/GenBank/DDBJ databases">
        <title>Draft genome of the bovine lungworm Dictyocaulus viviparus.</title>
        <authorList>
            <person name="Mitreva M."/>
        </authorList>
    </citation>
    <scope>NUCLEOTIDE SEQUENCE [LARGE SCALE GENOMIC DNA]</scope>
    <source>
        <strain evidence="9 10">HannoverDv2000</strain>
    </source>
</reference>
<dbReference type="EMBL" id="KN716155">
    <property type="protein sequence ID" value="KJH53101.1"/>
    <property type="molecule type" value="Genomic_DNA"/>
</dbReference>
<feature type="transmembrane region" description="Helical" evidence="7">
    <location>
        <begin position="73"/>
        <end position="93"/>
    </location>
</feature>
<keyword evidence="10" id="KW-1185">Reference proteome</keyword>
<dbReference type="Proteomes" id="UP000053766">
    <property type="component" value="Unassembled WGS sequence"/>
</dbReference>
<keyword evidence="5 7" id="KW-0472">Membrane</keyword>
<protein>
    <submittedName>
        <fullName evidence="9">Transporter, major facilitator family protein</fullName>
    </submittedName>
</protein>
<keyword evidence="4 7" id="KW-1133">Transmembrane helix</keyword>
<feature type="transmembrane region" description="Helical" evidence="7">
    <location>
        <begin position="416"/>
        <end position="437"/>
    </location>
</feature>
<feature type="transmembrane region" description="Helical" evidence="7">
    <location>
        <begin position="125"/>
        <end position="149"/>
    </location>
</feature>
<feature type="transmembrane region" description="Helical" evidence="7">
    <location>
        <begin position="161"/>
        <end position="186"/>
    </location>
</feature>
<evidence type="ECO:0000256" key="4">
    <source>
        <dbReference type="ARBA" id="ARBA00022989"/>
    </source>
</evidence>
<name>A0A0D8YEN0_DICVI</name>
<feature type="transmembrane region" description="Helical" evidence="7">
    <location>
        <begin position="100"/>
        <end position="119"/>
    </location>
</feature>
<dbReference type="STRING" id="29172.A0A0D8YEN0"/>
<feature type="transmembrane region" description="Helical" evidence="7">
    <location>
        <begin position="286"/>
        <end position="311"/>
    </location>
</feature>
<dbReference type="AlphaFoldDB" id="A0A0D8YEN0"/>
<evidence type="ECO:0000256" key="2">
    <source>
        <dbReference type="ARBA" id="ARBA00022448"/>
    </source>
</evidence>
<keyword evidence="2" id="KW-0813">Transport</keyword>
<dbReference type="Pfam" id="PF07690">
    <property type="entry name" value="MFS_1"/>
    <property type="match status" value="1"/>
</dbReference>
<dbReference type="Gene3D" id="1.20.1250.20">
    <property type="entry name" value="MFS general substrate transporter like domains"/>
    <property type="match status" value="1"/>
</dbReference>
<dbReference type="InterPro" id="IPR044770">
    <property type="entry name" value="MFS_spinster-like"/>
</dbReference>
<evidence type="ECO:0000256" key="1">
    <source>
        <dbReference type="ARBA" id="ARBA00004141"/>
    </source>
</evidence>
<dbReference type="InterPro" id="IPR036259">
    <property type="entry name" value="MFS_trans_sf"/>
</dbReference>
<accession>A0A0D8YEN0</accession>
<dbReference type="SUPFAM" id="SSF103473">
    <property type="entry name" value="MFS general substrate transporter"/>
    <property type="match status" value="1"/>
</dbReference>
<sequence>MRAESSTSGREDSRFISPPLLYPNNDDGLVRKTSVLTILLAVNLLNYMDRFTIAGVLGQLQDYFSMNDKQAGMLQTVFVIFFMAFAPVCGYLGDRYSRKFIIIVGMVIWITAVALSTMVGRNHFYIFLFLRGMVGIGEASYATVAPTIIGDMFIGPMRSNALMVFYFAIPVGSGLGFIGGSTIALWTGSWQWGVRFTPFVGIVFFLLLLYGLREPKRGQVEHADFEHSTILEDLKYFMKVKTYVLTTLGFTSIVFCVGAASWWMPQLMTYAYGILHNLDDIPKAEVAHISVVFGIVTCCAGIIGIVGGSSLVQAWRQGRWCFQVSYTADPFVCAIGSFFAIPLFFITLLLARYSLNVAWHVIVPHRRALATAIQTLVGHLFGDASSPYIVGFISDAIRGEANTLTDKYYSLQRAMFLPNVVLVLSIACYLWSTLYIINDQHQAKMDIHGETSFILFFGKCSANIFLIFTHSIIYLMVNILVKIFNWQ</sequence>
<dbReference type="InterPro" id="IPR020846">
    <property type="entry name" value="MFS_dom"/>
</dbReference>